<accession>A0A1G8PWZ3</accession>
<dbReference type="EMBL" id="FNEH01000021">
    <property type="protein sequence ID" value="SDI97002.1"/>
    <property type="molecule type" value="Genomic_DNA"/>
</dbReference>
<organism evidence="1 2">
    <name type="scientific">Halanaerobium congolense</name>
    <dbReference type="NCBI Taxonomy" id="54121"/>
    <lineage>
        <taxon>Bacteria</taxon>
        <taxon>Bacillati</taxon>
        <taxon>Bacillota</taxon>
        <taxon>Clostridia</taxon>
        <taxon>Halanaerobiales</taxon>
        <taxon>Halanaerobiaceae</taxon>
        <taxon>Halanaerobium</taxon>
    </lineage>
</organism>
<reference evidence="1 2" key="1">
    <citation type="submission" date="2016-10" db="EMBL/GenBank/DDBJ databases">
        <authorList>
            <person name="de Groot N.N."/>
        </authorList>
    </citation>
    <scope>NUCLEOTIDE SEQUENCE [LARGE SCALE GENOMIC DNA]</scope>
    <source>
        <strain evidence="1 2">WG7</strain>
    </source>
</reference>
<evidence type="ECO:0000313" key="1">
    <source>
        <dbReference type="EMBL" id="SDI97002.1"/>
    </source>
</evidence>
<gene>
    <name evidence="1" type="ORF">SAMN04515654_12159</name>
</gene>
<protein>
    <submittedName>
        <fullName evidence="1">Uncharacterized protein</fullName>
    </submittedName>
</protein>
<dbReference type="AlphaFoldDB" id="A0A1G8PWZ3"/>
<sequence>MQNILIDMFKEFNQKSKVIYFVDLVAGEVKYSKPDSECEKICAIDEVKQATLENGIISLDADKQWNLTIEGPKL</sequence>
<proteinExistence type="predicted"/>
<name>A0A1G8PWZ3_9FIRM</name>
<dbReference type="Proteomes" id="UP000198945">
    <property type="component" value="Unassembled WGS sequence"/>
</dbReference>
<dbReference type="RefSeq" id="WP_089716434.1">
    <property type="nucleotide sequence ID" value="NZ_FNEH01000021.1"/>
</dbReference>
<evidence type="ECO:0000313" key="2">
    <source>
        <dbReference type="Proteomes" id="UP000198945"/>
    </source>
</evidence>